<dbReference type="AlphaFoldDB" id="A0A318J9X4"/>
<proteinExistence type="predicted"/>
<reference evidence="2 3" key="1">
    <citation type="submission" date="2018-05" db="EMBL/GenBank/DDBJ databases">
        <title>Genomic Encyclopedia of Type Strains, Phase IV (KMG-IV): sequencing the most valuable type-strain genomes for metagenomic binning, comparative biology and taxonomic classification.</title>
        <authorList>
            <person name="Goeker M."/>
        </authorList>
    </citation>
    <scope>NUCLEOTIDE SEQUENCE [LARGE SCALE GENOMIC DNA]</scope>
    <source>
        <strain evidence="2 3">DSM 19792</strain>
    </source>
</reference>
<keyword evidence="3" id="KW-1185">Reference proteome</keyword>
<evidence type="ECO:0000313" key="3">
    <source>
        <dbReference type="Proteomes" id="UP000247792"/>
    </source>
</evidence>
<feature type="signal peptide" evidence="1">
    <location>
        <begin position="1"/>
        <end position="18"/>
    </location>
</feature>
<gene>
    <name evidence="2" type="ORF">DFR42_104328</name>
</gene>
<dbReference type="EMBL" id="QJKB01000004">
    <property type="protein sequence ID" value="PXX43327.1"/>
    <property type="molecule type" value="Genomic_DNA"/>
</dbReference>
<accession>A0A318J9X4</accession>
<protein>
    <submittedName>
        <fullName evidence="2">Uncharacterized protein</fullName>
    </submittedName>
</protein>
<feature type="chain" id="PRO_5016248964" evidence="1">
    <location>
        <begin position="19"/>
        <end position="202"/>
    </location>
</feature>
<comment type="caution">
    <text evidence="2">The sequence shown here is derived from an EMBL/GenBank/DDBJ whole genome shotgun (WGS) entry which is preliminary data.</text>
</comment>
<evidence type="ECO:0000313" key="2">
    <source>
        <dbReference type="EMBL" id="PXX43327.1"/>
    </source>
</evidence>
<organism evidence="2 3">
    <name type="scientific">Undibacterium pigrum</name>
    <dbReference type="NCBI Taxonomy" id="401470"/>
    <lineage>
        <taxon>Bacteria</taxon>
        <taxon>Pseudomonadati</taxon>
        <taxon>Pseudomonadota</taxon>
        <taxon>Betaproteobacteria</taxon>
        <taxon>Burkholderiales</taxon>
        <taxon>Oxalobacteraceae</taxon>
        <taxon>Undibacterium</taxon>
    </lineage>
</organism>
<sequence length="202" mass="22941">MRFSAPLLLLCLPILSQASQSQLENQVDKIRNAAMAAFEKNHDQRDALRLNKIALKLSHQLPETSWRTIENYDDAGLYYYESSNWKASARHQAIAVLLACGMEESKTMFPLYVKRLGFAFSKYRPGDDFAPVAANPLLLLKDISLNLRANTDLRRRYFKTIKLNQGTQTSTASYLYKIKSDALPANCYIQPDQSEEQAAKSE</sequence>
<name>A0A318J9X4_9BURK</name>
<evidence type="ECO:0000256" key="1">
    <source>
        <dbReference type="SAM" id="SignalP"/>
    </source>
</evidence>
<dbReference type="Proteomes" id="UP000247792">
    <property type="component" value="Unassembled WGS sequence"/>
</dbReference>
<keyword evidence="1" id="KW-0732">Signal</keyword>